<reference evidence="2" key="2">
    <citation type="submission" date="2018-05" db="EMBL/GenBank/DDBJ databases">
        <title>OpunRS2 (Oryza punctata Reference Sequence Version 2).</title>
        <authorList>
            <person name="Zhang J."/>
            <person name="Kudrna D."/>
            <person name="Lee S."/>
            <person name="Talag J."/>
            <person name="Welchert J."/>
            <person name="Wing R.A."/>
        </authorList>
    </citation>
    <scope>NUCLEOTIDE SEQUENCE [LARGE SCALE GENOMIC DNA]</scope>
</reference>
<proteinExistence type="predicted"/>
<feature type="region of interest" description="Disordered" evidence="1">
    <location>
        <begin position="43"/>
        <end position="75"/>
    </location>
</feature>
<protein>
    <submittedName>
        <fullName evidence="2">Uncharacterized protein</fullName>
    </submittedName>
</protein>
<dbReference type="AlphaFoldDB" id="A0A0E0K3P1"/>
<evidence type="ECO:0000313" key="2">
    <source>
        <dbReference type="EnsemblPlants" id="OPUNC02G25810.1"/>
    </source>
</evidence>
<organism evidence="2">
    <name type="scientific">Oryza punctata</name>
    <name type="common">Red rice</name>
    <dbReference type="NCBI Taxonomy" id="4537"/>
    <lineage>
        <taxon>Eukaryota</taxon>
        <taxon>Viridiplantae</taxon>
        <taxon>Streptophyta</taxon>
        <taxon>Embryophyta</taxon>
        <taxon>Tracheophyta</taxon>
        <taxon>Spermatophyta</taxon>
        <taxon>Magnoliopsida</taxon>
        <taxon>Liliopsida</taxon>
        <taxon>Poales</taxon>
        <taxon>Poaceae</taxon>
        <taxon>BOP clade</taxon>
        <taxon>Oryzoideae</taxon>
        <taxon>Oryzeae</taxon>
        <taxon>Oryzinae</taxon>
        <taxon>Oryza</taxon>
    </lineage>
</organism>
<dbReference type="HOGENOM" id="CLU_2675346_0_0_1"/>
<sequence>MVWYYGGTKENGRGAGVPLGEREEGARWPGVPAVAARLWRHPGGGVPEAAPNGFLIKTTPSSTMGGGPCRRVDDD</sequence>
<reference evidence="2" key="1">
    <citation type="submission" date="2015-04" db="UniProtKB">
        <authorList>
            <consortium name="EnsemblPlants"/>
        </authorList>
    </citation>
    <scope>IDENTIFICATION</scope>
</reference>
<dbReference type="EnsemblPlants" id="OPUNC02G25810.1">
    <property type="protein sequence ID" value="OPUNC02G25810.1"/>
    <property type="gene ID" value="OPUNC02G25810"/>
</dbReference>
<evidence type="ECO:0000256" key="1">
    <source>
        <dbReference type="SAM" id="MobiDB-lite"/>
    </source>
</evidence>
<keyword evidence="3" id="KW-1185">Reference proteome</keyword>
<name>A0A0E0K3P1_ORYPU</name>
<evidence type="ECO:0000313" key="3">
    <source>
        <dbReference type="Proteomes" id="UP000026962"/>
    </source>
</evidence>
<dbReference type="Gramene" id="OPUNC02G25810.1">
    <property type="protein sequence ID" value="OPUNC02G25810.1"/>
    <property type="gene ID" value="OPUNC02G25810"/>
</dbReference>
<accession>A0A0E0K3P1</accession>
<dbReference type="Proteomes" id="UP000026962">
    <property type="component" value="Chromosome 2"/>
</dbReference>